<proteinExistence type="predicted"/>
<dbReference type="EMBL" id="UINC01088784">
    <property type="protein sequence ID" value="SVC39314.1"/>
    <property type="molecule type" value="Genomic_DNA"/>
</dbReference>
<name>A0A382LRC2_9ZZZZ</name>
<accession>A0A382LRC2</accession>
<evidence type="ECO:0000313" key="1">
    <source>
        <dbReference type="EMBL" id="SVC39314.1"/>
    </source>
</evidence>
<protein>
    <submittedName>
        <fullName evidence="1">Uncharacterized protein</fullName>
    </submittedName>
</protein>
<gene>
    <name evidence="1" type="ORF">METZ01_LOCUS292168</name>
</gene>
<feature type="non-terminal residue" evidence="1">
    <location>
        <position position="1"/>
    </location>
</feature>
<feature type="non-terminal residue" evidence="1">
    <location>
        <position position="60"/>
    </location>
</feature>
<dbReference type="AlphaFoldDB" id="A0A382LRC2"/>
<sequence>ANTGSPEHLMSWVVSRMRESGRPKLLLRARPASHIWNLKARWTRPVPSINVWWRFSRCCS</sequence>
<organism evidence="1">
    <name type="scientific">marine metagenome</name>
    <dbReference type="NCBI Taxonomy" id="408172"/>
    <lineage>
        <taxon>unclassified sequences</taxon>
        <taxon>metagenomes</taxon>
        <taxon>ecological metagenomes</taxon>
    </lineage>
</organism>
<reference evidence="1" key="1">
    <citation type="submission" date="2018-05" db="EMBL/GenBank/DDBJ databases">
        <authorList>
            <person name="Lanie J.A."/>
            <person name="Ng W.-L."/>
            <person name="Kazmierczak K.M."/>
            <person name="Andrzejewski T.M."/>
            <person name="Davidsen T.M."/>
            <person name="Wayne K.J."/>
            <person name="Tettelin H."/>
            <person name="Glass J.I."/>
            <person name="Rusch D."/>
            <person name="Podicherti R."/>
            <person name="Tsui H.-C.T."/>
            <person name="Winkler M.E."/>
        </authorList>
    </citation>
    <scope>NUCLEOTIDE SEQUENCE</scope>
</reference>